<dbReference type="Gene3D" id="3.30.420.10">
    <property type="entry name" value="Ribonuclease H-like superfamily/Ribonuclease H"/>
    <property type="match status" value="1"/>
</dbReference>
<dbReference type="AlphaFoldDB" id="A0A1U8PQF5"/>
<name>A0A1U8PQF5_GOSHI</name>
<dbReference type="KEGG" id="ghi:107960818"/>
<sequence length="184" mass="20570">MAELNGLEERTLTSDVDRRQRQHEGNTRVAIYFDAAFDGRFSKSASGLVARGLMGEILASMTVLHTAMLSPFMSEAHAGLQAVKLGISMGFNSIEIVGDSRMVIQKCKSTASDKSVIGAIIRDIQSKKDHFQEINFQFVQRSGNGCAHELAKEALKRGEEQYLEGAVIVYNRREQEERWPRHPD</sequence>
<dbReference type="InterPro" id="IPR052929">
    <property type="entry name" value="RNase_H-like_EbsB-rel"/>
</dbReference>
<dbReference type="STRING" id="3635.A0A1U8PQF5"/>
<dbReference type="GO" id="GO:0004523">
    <property type="term" value="F:RNA-DNA hybrid ribonuclease activity"/>
    <property type="evidence" value="ECO:0007669"/>
    <property type="project" value="InterPro"/>
</dbReference>
<dbReference type="OrthoDB" id="1001181at2759"/>
<organism evidence="3 4">
    <name type="scientific">Gossypium hirsutum</name>
    <name type="common">Upland cotton</name>
    <name type="synonym">Gossypium mexicanum</name>
    <dbReference type="NCBI Taxonomy" id="3635"/>
    <lineage>
        <taxon>Eukaryota</taxon>
        <taxon>Viridiplantae</taxon>
        <taxon>Streptophyta</taxon>
        <taxon>Embryophyta</taxon>
        <taxon>Tracheophyta</taxon>
        <taxon>Spermatophyta</taxon>
        <taxon>Magnoliopsida</taxon>
        <taxon>eudicotyledons</taxon>
        <taxon>Gunneridae</taxon>
        <taxon>Pentapetalae</taxon>
        <taxon>rosids</taxon>
        <taxon>malvids</taxon>
        <taxon>Malvales</taxon>
        <taxon>Malvaceae</taxon>
        <taxon>Malvoideae</taxon>
        <taxon>Gossypium</taxon>
    </lineage>
</organism>
<feature type="domain" description="RNase H type-1" evidence="2">
    <location>
        <begin position="33"/>
        <end position="154"/>
    </location>
</feature>
<proteinExistence type="predicted"/>
<dbReference type="PaxDb" id="3635-A0A1U8PQF5"/>
<dbReference type="Proteomes" id="UP000818029">
    <property type="component" value="Chromosome D02"/>
</dbReference>
<accession>A0A1U8PQF5</accession>
<dbReference type="SUPFAM" id="SSF53098">
    <property type="entry name" value="Ribonuclease H-like"/>
    <property type="match status" value="1"/>
</dbReference>
<keyword evidence="3" id="KW-1185">Reference proteome</keyword>
<dbReference type="CDD" id="cd06222">
    <property type="entry name" value="RNase_H_like"/>
    <property type="match status" value="1"/>
</dbReference>
<dbReference type="PANTHER" id="PTHR47074">
    <property type="entry name" value="BNAC02G40300D PROTEIN"/>
    <property type="match status" value="1"/>
</dbReference>
<dbReference type="Pfam" id="PF13456">
    <property type="entry name" value="RVT_3"/>
    <property type="match status" value="1"/>
</dbReference>
<dbReference type="GeneID" id="107960818"/>
<dbReference type="InterPro" id="IPR012337">
    <property type="entry name" value="RNaseH-like_sf"/>
</dbReference>
<dbReference type="RefSeq" id="XP_016752583.1">
    <property type="nucleotide sequence ID" value="XM_016897094.1"/>
</dbReference>
<dbReference type="SMR" id="A0A1U8PQF5"/>
<reference evidence="4" key="2">
    <citation type="submission" date="2025-08" db="UniProtKB">
        <authorList>
            <consortium name="RefSeq"/>
        </authorList>
    </citation>
    <scope>IDENTIFICATION</scope>
</reference>
<dbReference type="PANTHER" id="PTHR47074:SF61">
    <property type="entry name" value="RNASE H TYPE-1 DOMAIN-CONTAINING PROTEIN"/>
    <property type="match status" value="1"/>
</dbReference>
<evidence type="ECO:0000259" key="2">
    <source>
        <dbReference type="Pfam" id="PF13456"/>
    </source>
</evidence>
<evidence type="ECO:0000256" key="1">
    <source>
        <dbReference type="SAM" id="MobiDB-lite"/>
    </source>
</evidence>
<reference evidence="3" key="1">
    <citation type="journal article" date="2020" name="Nat. Genet.">
        <title>Genomic diversifications of five Gossypium allopolyploid species and their impact on cotton improvement.</title>
        <authorList>
            <person name="Chen Z.J."/>
            <person name="Sreedasyam A."/>
            <person name="Ando A."/>
            <person name="Song Q."/>
            <person name="De Santiago L.M."/>
            <person name="Hulse-Kemp A.M."/>
            <person name="Ding M."/>
            <person name="Ye W."/>
            <person name="Kirkbride R.C."/>
            <person name="Jenkins J."/>
            <person name="Plott C."/>
            <person name="Lovell J."/>
            <person name="Lin Y.M."/>
            <person name="Vaughn R."/>
            <person name="Liu B."/>
            <person name="Simpson S."/>
            <person name="Scheffler B.E."/>
            <person name="Wen L."/>
            <person name="Saski C.A."/>
            <person name="Grover C.E."/>
            <person name="Hu G."/>
            <person name="Conover J.L."/>
            <person name="Carlson J.W."/>
            <person name="Shu S."/>
            <person name="Boston L.B."/>
            <person name="Williams M."/>
            <person name="Peterson D.G."/>
            <person name="McGee K."/>
            <person name="Jones D.C."/>
            <person name="Wendel J.F."/>
            <person name="Stelly D.M."/>
            <person name="Grimwood J."/>
            <person name="Schmutz J."/>
        </authorList>
    </citation>
    <scope>NUCLEOTIDE SEQUENCE [LARGE SCALE GENOMIC DNA]</scope>
    <source>
        <strain evidence="3">cv. TM-1</strain>
    </source>
</reference>
<feature type="compositionally biased region" description="Basic and acidic residues" evidence="1">
    <location>
        <begin position="7"/>
        <end position="21"/>
    </location>
</feature>
<dbReference type="InterPro" id="IPR036397">
    <property type="entry name" value="RNaseH_sf"/>
</dbReference>
<dbReference type="InterPro" id="IPR044730">
    <property type="entry name" value="RNase_H-like_dom_plant"/>
</dbReference>
<gene>
    <name evidence="4" type="primary">LOC107960818</name>
</gene>
<evidence type="ECO:0000313" key="3">
    <source>
        <dbReference type="Proteomes" id="UP000818029"/>
    </source>
</evidence>
<feature type="region of interest" description="Disordered" evidence="1">
    <location>
        <begin position="1"/>
        <end position="21"/>
    </location>
</feature>
<dbReference type="InterPro" id="IPR002156">
    <property type="entry name" value="RNaseH_domain"/>
</dbReference>
<evidence type="ECO:0000313" key="4">
    <source>
        <dbReference type="RefSeq" id="XP_016752583.1"/>
    </source>
</evidence>
<protein>
    <recommendedName>
        <fullName evidence="2">RNase H type-1 domain-containing protein</fullName>
    </recommendedName>
</protein>
<dbReference type="GO" id="GO:0003676">
    <property type="term" value="F:nucleic acid binding"/>
    <property type="evidence" value="ECO:0007669"/>
    <property type="project" value="InterPro"/>
</dbReference>